<gene>
    <name evidence="2" type="ORF">NT01SARS_0681</name>
</gene>
<evidence type="ECO:0000313" key="3">
    <source>
        <dbReference type="Proteomes" id="UP000010305"/>
    </source>
</evidence>
<keyword evidence="1" id="KW-1133">Transmembrane helix</keyword>
<evidence type="ECO:0000256" key="1">
    <source>
        <dbReference type="SAM" id="Phobius"/>
    </source>
</evidence>
<dbReference type="STRING" id="1123866.NT01SARS_0681"/>
<dbReference type="Proteomes" id="UP000010305">
    <property type="component" value="Unassembled WGS sequence"/>
</dbReference>
<keyword evidence="1" id="KW-0812">Transmembrane</keyword>
<reference evidence="2 3" key="1">
    <citation type="journal article" date="2012" name="ISME J.">
        <title>Genomic insights to SAR86, an abundant and uncultivated marine bacterial lineage.</title>
        <authorList>
            <person name="Dupont C.L."/>
            <person name="Rusch D.B."/>
            <person name="Yooseph S."/>
            <person name="Lombardo M.J."/>
            <person name="Richter R.A."/>
            <person name="Valas R."/>
            <person name="Novotny M."/>
            <person name="Yee-Greenbaum J."/>
            <person name="Selengut J.D."/>
            <person name="Haft D.H."/>
            <person name="Halpern A.L."/>
            <person name="Lasken R.S."/>
            <person name="Nealson K."/>
            <person name="Friedman R."/>
            <person name="Venter J.C."/>
        </authorList>
    </citation>
    <scope>NUCLEOTIDE SEQUENCE [LARGE SCALE GENOMIC DNA]</scope>
</reference>
<feature type="transmembrane region" description="Helical" evidence="1">
    <location>
        <begin position="20"/>
        <end position="38"/>
    </location>
</feature>
<keyword evidence="1" id="KW-0472">Membrane</keyword>
<evidence type="ECO:0000313" key="2">
    <source>
        <dbReference type="EMBL" id="EJP72186.1"/>
    </source>
</evidence>
<dbReference type="HOGENOM" id="CLU_1266152_0_0_6"/>
<sequence length="212" mass="24644">MKVERKFPEYLKRANNGGLLVGFIYVLVFMSILFLWIWQTFETENDKSLLNTIDERLNLIEEQINIVDETNNDTITDISSSIQFLDKEVRKLWDLSNKRNKVNIQKLSDQAIKIEEILQKLQTDVDNNQTNLLKMRNSIETNMQNIENLGLSEEDLNSIRMNISSIDTQLMLLDDTVQALNNYKNQLNQTILEIQTQISSSEDLNSVQANEN</sequence>
<dbReference type="AlphaFoldDB" id="J5KG59"/>
<protein>
    <submittedName>
        <fullName evidence="2">Putative viral A-type inclusion protein</fullName>
    </submittedName>
</protein>
<dbReference type="EMBL" id="JH611156">
    <property type="protein sequence ID" value="EJP72186.1"/>
    <property type="molecule type" value="Genomic_DNA"/>
</dbReference>
<accession>J5KG59</accession>
<proteinExistence type="predicted"/>
<name>J5KG59_9GAMM</name>
<organism evidence="2 3">
    <name type="scientific">SAR86 cluster bacterium SAR86A</name>
    <dbReference type="NCBI Taxonomy" id="1123866"/>
    <lineage>
        <taxon>Bacteria</taxon>
        <taxon>Pseudomonadati</taxon>
        <taxon>Pseudomonadota</taxon>
        <taxon>Gammaproteobacteria</taxon>
        <taxon>SAR86 cluster</taxon>
    </lineage>
</organism>